<reference evidence="1 2" key="1">
    <citation type="submission" date="2019-06" db="EMBL/GenBank/DDBJ databases">
        <title>Sequencing the genomes of 1000 actinobacteria strains.</title>
        <authorList>
            <person name="Klenk H.-P."/>
        </authorList>
    </citation>
    <scope>NUCLEOTIDE SEQUENCE [LARGE SCALE GENOMIC DNA]</scope>
    <source>
        <strain evidence="1 2">DSM 45015</strain>
    </source>
</reference>
<sequence length="124" mass="14075">MSGMSRHESDEDRVLDAFRRWLIAEGWTPTTPTDQWTDIEAVRGDERLIGEAKGRTTERGIDADIAYGQLLRRMTDQSPTIRYALIVPTSAVKAAERVPSAVRHLLRIDLYEVTDDNRVLPRPA</sequence>
<protein>
    <recommendedName>
        <fullName evidence="3">Restriction endonuclease</fullName>
    </recommendedName>
</protein>
<gene>
    <name evidence="1" type="ORF">FHX37_0610</name>
</gene>
<name>A0A543NFU7_9ACTN</name>
<accession>A0A543NFU7</accession>
<keyword evidence="2" id="KW-1185">Reference proteome</keyword>
<comment type="caution">
    <text evidence="1">The sequence shown here is derived from an EMBL/GenBank/DDBJ whole genome shotgun (WGS) entry which is preliminary data.</text>
</comment>
<organism evidence="1 2">
    <name type="scientific">Haloactinospora alba</name>
    <dbReference type="NCBI Taxonomy" id="405555"/>
    <lineage>
        <taxon>Bacteria</taxon>
        <taxon>Bacillati</taxon>
        <taxon>Actinomycetota</taxon>
        <taxon>Actinomycetes</taxon>
        <taxon>Streptosporangiales</taxon>
        <taxon>Nocardiopsidaceae</taxon>
        <taxon>Haloactinospora</taxon>
    </lineage>
</organism>
<evidence type="ECO:0008006" key="3">
    <source>
        <dbReference type="Google" id="ProtNLM"/>
    </source>
</evidence>
<dbReference type="AlphaFoldDB" id="A0A543NFU7"/>
<proteinExistence type="predicted"/>
<evidence type="ECO:0000313" key="2">
    <source>
        <dbReference type="Proteomes" id="UP000317422"/>
    </source>
</evidence>
<dbReference type="EMBL" id="VFQC01000001">
    <property type="protein sequence ID" value="TQN30728.1"/>
    <property type="molecule type" value="Genomic_DNA"/>
</dbReference>
<evidence type="ECO:0000313" key="1">
    <source>
        <dbReference type="EMBL" id="TQN30728.1"/>
    </source>
</evidence>
<dbReference type="Proteomes" id="UP000317422">
    <property type="component" value="Unassembled WGS sequence"/>
</dbReference>